<dbReference type="InterPro" id="IPR036097">
    <property type="entry name" value="HisK_dim/P_sf"/>
</dbReference>
<comment type="caution">
    <text evidence="13">The sequence shown here is derived from an EMBL/GenBank/DDBJ whole genome shotgun (WGS) entry which is preliminary data.</text>
</comment>
<evidence type="ECO:0000256" key="4">
    <source>
        <dbReference type="ARBA" id="ARBA00022475"/>
    </source>
</evidence>
<feature type="transmembrane region" description="Helical" evidence="10">
    <location>
        <begin position="12"/>
        <end position="33"/>
    </location>
</feature>
<feature type="domain" description="HAMP" evidence="12">
    <location>
        <begin position="170"/>
        <end position="222"/>
    </location>
</feature>
<dbReference type="PROSITE" id="PS50885">
    <property type="entry name" value="HAMP"/>
    <property type="match status" value="1"/>
</dbReference>
<keyword evidence="10" id="KW-1133">Transmembrane helix</keyword>
<dbReference type="InterPro" id="IPR005467">
    <property type="entry name" value="His_kinase_dom"/>
</dbReference>
<evidence type="ECO:0000313" key="14">
    <source>
        <dbReference type="Proteomes" id="UP001157914"/>
    </source>
</evidence>
<evidence type="ECO:0000256" key="7">
    <source>
        <dbReference type="ARBA" id="ARBA00022741"/>
    </source>
</evidence>
<keyword evidence="10" id="KW-0812">Transmembrane</keyword>
<name>A0ABY1NDB9_9HYPH</name>
<dbReference type="InterPro" id="IPR004358">
    <property type="entry name" value="Sig_transdc_His_kin-like_C"/>
</dbReference>
<evidence type="ECO:0000256" key="9">
    <source>
        <dbReference type="ARBA" id="ARBA00022840"/>
    </source>
</evidence>
<keyword evidence="5" id="KW-0597">Phosphoprotein</keyword>
<keyword evidence="7" id="KW-0547">Nucleotide-binding</keyword>
<dbReference type="Pfam" id="PF02518">
    <property type="entry name" value="HATPase_c"/>
    <property type="match status" value="1"/>
</dbReference>
<keyword evidence="8 13" id="KW-0418">Kinase</keyword>
<sequence>MLDTFLKQTIAVLVSTIFAALVISFATVSIFVVRPQIDRAAEITAHTLHALGKSLDQLDTLQRARLIETLTADSSLNVQVALERPAVQSQPDHFLGRYFKQALETRYQLPDGAAVASDAGGQLWVRINVAQQPLWLSATTASVANPVQNLLLLAALAFVAALVAGIALQRRVSQPLKTLENHVRQFDDPKAHHPLSGSGVREIEAVSDAFNQMVNRLKLTEADRAVMLAGVSHDLRTPLTKLRLSLDMLHDADEELTASAKRQVDRIETMLVQFLEYARGFDAEEPVAVSLCALLDRSVRASDYPDTVHVDVPQDATVFVRQGALLRALGNLINNAMRYGKAPVRVSARLEGEILSLEVLDCGPGMEPEEARALTRPFARGNSARTGDGTGLGLAIVEQAALAHGGRLDFKNSEMVFGAALVIPIQYSMQSDPSGDDPA</sequence>
<dbReference type="InterPro" id="IPR003660">
    <property type="entry name" value="HAMP_dom"/>
</dbReference>
<proteinExistence type="predicted"/>
<dbReference type="SUPFAM" id="SSF47384">
    <property type="entry name" value="Homodimeric domain of signal transducing histidine kinase"/>
    <property type="match status" value="1"/>
</dbReference>
<organism evidence="13 14">
    <name type="scientific">Roseibium denhamense</name>
    <dbReference type="NCBI Taxonomy" id="76305"/>
    <lineage>
        <taxon>Bacteria</taxon>
        <taxon>Pseudomonadati</taxon>
        <taxon>Pseudomonadota</taxon>
        <taxon>Alphaproteobacteria</taxon>
        <taxon>Hyphomicrobiales</taxon>
        <taxon>Stappiaceae</taxon>
        <taxon>Roseibium</taxon>
    </lineage>
</organism>
<reference evidence="13 14" key="1">
    <citation type="submission" date="2017-05" db="EMBL/GenBank/DDBJ databases">
        <authorList>
            <person name="Varghese N."/>
            <person name="Submissions S."/>
        </authorList>
    </citation>
    <scope>NUCLEOTIDE SEQUENCE [LARGE SCALE GENOMIC DNA]</scope>
    <source>
        <strain evidence="13 14">DSM 15949</strain>
    </source>
</reference>
<dbReference type="InterPro" id="IPR038421">
    <property type="entry name" value="RisS_PPD_sf"/>
</dbReference>
<dbReference type="Gene3D" id="6.10.340.10">
    <property type="match status" value="1"/>
</dbReference>
<dbReference type="PANTHER" id="PTHR44936">
    <property type="entry name" value="SENSOR PROTEIN CREC"/>
    <property type="match status" value="1"/>
</dbReference>
<dbReference type="SUPFAM" id="SSF55874">
    <property type="entry name" value="ATPase domain of HSP90 chaperone/DNA topoisomerase II/histidine kinase"/>
    <property type="match status" value="1"/>
</dbReference>
<dbReference type="InterPro" id="IPR003594">
    <property type="entry name" value="HATPase_dom"/>
</dbReference>
<dbReference type="Proteomes" id="UP001157914">
    <property type="component" value="Unassembled WGS sequence"/>
</dbReference>
<comment type="catalytic activity">
    <reaction evidence="1">
        <text>ATP + protein L-histidine = ADP + protein N-phospho-L-histidine.</text>
        <dbReference type="EC" id="2.7.13.3"/>
    </reaction>
</comment>
<evidence type="ECO:0000256" key="8">
    <source>
        <dbReference type="ARBA" id="ARBA00022777"/>
    </source>
</evidence>
<keyword evidence="9" id="KW-0067">ATP-binding</keyword>
<evidence type="ECO:0000259" key="12">
    <source>
        <dbReference type="PROSITE" id="PS50885"/>
    </source>
</evidence>
<keyword evidence="6" id="KW-0808">Transferase</keyword>
<dbReference type="SMART" id="SM00304">
    <property type="entry name" value="HAMP"/>
    <property type="match status" value="1"/>
</dbReference>
<dbReference type="PRINTS" id="PR00344">
    <property type="entry name" value="BCTRLSENSOR"/>
</dbReference>
<comment type="subcellular location">
    <subcellularLocation>
        <location evidence="2">Cell membrane</location>
        <topology evidence="2">Multi-pass membrane protein</topology>
    </subcellularLocation>
</comment>
<dbReference type="CDD" id="cd00082">
    <property type="entry name" value="HisKA"/>
    <property type="match status" value="1"/>
</dbReference>
<evidence type="ECO:0000256" key="3">
    <source>
        <dbReference type="ARBA" id="ARBA00012438"/>
    </source>
</evidence>
<dbReference type="GO" id="GO:0016301">
    <property type="term" value="F:kinase activity"/>
    <property type="evidence" value="ECO:0007669"/>
    <property type="project" value="UniProtKB-KW"/>
</dbReference>
<evidence type="ECO:0000313" key="13">
    <source>
        <dbReference type="EMBL" id="SMP06353.1"/>
    </source>
</evidence>
<evidence type="ECO:0000256" key="2">
    <source>
        <dbReference type="ARBA" id="ARBA00004651"/>
    </source>
</evidence>
<gene>
    <name evidence="13" type="ORF">SAMN06265374_0781</name>
</gene>
<dbReference type="InterPro" id="IPR003661">
    <property type="entry name" value="HisK_dim/P_dom"/>
</dbReference>
<evidence type="ECO:0000256" key="10">
    <source>
        <dbReference type="SAM" id="Phobius"/>
    </source>
</evidence>
<keyword evidence="10" id="KW-0472">Membrane</keyword>
<keyword evidence="4" id="KW-1003">Cell membrane</keyword>
<dbReference type="PROSITE" id="PS50109">
    <property type="entry name" value="HIS_KIN"/>
    <property type="match status" value="1"/>
</dbReference>
<dbReference type="InterPro" id="IPR036890">
    <property type="entry name" value="HATPase_C_sf"/>
</dbReference>
<dbReference type="InterPro" id="IPR050980">
    <property type="entry name" value="2C_sensor_his_kinase"/>
</dbReference>
<evidence type="ECO:0000259" key="11">
    <source>
        <dbReference type="PROSITE" id="PS50109"/>
    </source>
</evidence>
<dbReference type="Gene3D" id="3.30.565.10">
    <property type="entry name" value="Histidine kinase-like ATPase, C-terminal domain"/>
    <property type="match status" value="1"/>
</dbReference>
<evidence type="ECO:0000256" key="6">
    <source>
        <dbReference type="ARBA" id="ARBA00022679"/>
    </source>
</evidence>
<dbReference type="Pfam" id="PF00512">
    <property type="entry name" value="HisKA"/>
    <property type="match status" value="1"/>
</dbReference>
<dbReference type="Gene3D" id="3.30.450.300">
    <property type="entry name" value="Sensor histidine kinase RisS, periplasmic domain"/>
    <property type="match status" value="1"/>
</dbReference>
<accession>A0ABY1NDB9</accession>
<dbReference type="Gene3D" id="1.10.287.130">
    <property type="match status" value="1"/>
</dbReference>
<feature type="domain" description="Histidine kinase" evidence="11">
    <location>
        <begin position="230"/>
        <end position="429"/>
    </location>
</feature>
<dbReference type="SMART" id="SM00388">
    <property type="entry name" value="HisKA"/>
    <property type="match status" value="1"/>
</dbReference>
<dbReference type="PANTHER" id="PTHR44936:SF10">
    <property type="entry name" value="SENSOR PROTEIN RSTB"/>
    <property type="match status" value="1"/>
</dbReference>
<evidence type="ECO:0000256" key="5">
    <source>
        <dbReference type="ARBA" id="ARBA00022553"/>
    </source>
</evidence>
<dbReference type="SMART" id="SM00387">
    <property type="entry name" value="HATPase_c"/>
    <property type="match status" value="1"/>
</dbReference>
<feature type="transmembrane region" description="Helical" evidence="10">
    <location>
        <begin position="150"/>
        <end position="168"/>
    </location>
</feature>
<dbReference type="EMBL" id="FXTT01000001">
    <property type="protein sequence ID" value="SMP06353.1"/>
    <property type="molecule type" value="Genomic_DNA"/>
</dbReference>
<dbReference type="RefSeq" id="WP_155191861.1">
    <property type="nucleotide sequence ID" value="NZ_BAAAEA010000001.1"/>
</dbReference>
<dbReference type="Pfam" id="PF00672">
    <property type="entry name" value="HAMP"/>
    <property type="match status" value="1"/>
</dbReference>
<protein>
    <recommendedName>
        <fullName evidence="3">histidine kinase</fullName>
        <ecNumber evidence="3">2.7.13.3</ecNumber>
    </recommendedName>
</protein>
<dbReference type="EC" id="2.7.13.3" evidence="3"/>
<evidence type="ECO:0000256" key="1">
    <source>
        <dbReference type="ARBA" id="ARBA00000085"/>
    </source>
</evidence>
<keyword evidence="14" id="KW-1185">Reference proteome</keyword>